<feature type="compositionally biased region" description="Basic and acidic residues" evidence="1">
    <location>
        <begin position="105"/>
        <end position="114"/>
    </location>
</feature>
<accession>A0A0E0B8W8</accession>
<evidence type="ECO:0000313" key="3">
    <source>
        <dbReference type="Proteomes" id="UP000026961"/>
    </source>
</evidence>
<protein>
    <submittedName>
        <fullName evidence="2">Uncharacterized protein</fullName>
    </submittedName>
</protein>
<proteinExistence type="predicted"/>
<organism evidence="2">
    <name type="scientific">Oryza glumipatula</name>
    <dbReference type="NCBI Taxonomy" id="40148"/>
    <lineage>
        <taxon>Eukaryota</taxon>
        <taxon>Viridiplantae</taxon>
        <taxon>Streptophyta</taxon>
        <taxon>Embryophyta</taxon>
        <taxon>Tracheophyta</taxon>
        <taxon>Spermatophyta</taxon>
        <taxon>Magnoliopsida</taxon>
        <taxon>Liliopsida</taxon>
        <taxon>Poales</taxon>
        <taxon>Poaceae</taxon>
        <taxon>BOP clade</taxon>
        <taxon>Oryzoideae</taxon>
        <taxon>Oryzeae</taxon>
        <taxon>Oryzinae</taxon>
        <taxon>Oryza</taxon>
    </lineage>
</organism>
<dbReference type="Gramene" id="OGLUM10G05430.1">
    <property type="protein sequence ID" value="OGLUM10G05430.1"/>
    <property type="gene ID" value="OGLUM10G05430"/>
</dbReference>
<name>A0A0E0B8W8_9ORYZ</name>
<feature type="region of interest" description="Disordered" evidence="1">
    <location>
        <begin position="74"/>
        <end position="114"/>
    </location>
</feature>
<dbReference type="Proteomes" id="UP000026961">
    <property type="component" value="Chromosome 10"/>
</dbReference>
<dbReference type="HOGENOM" id="CLU_2124965_0_0_1"/>
<reference evidence="2" key="2">
    <citation type="submission" date="2018-05" db="EMBL/GenBank/DDBJ databases">
        <title>OgluRS3 (Oryza glumaepatula Reference Sequence Version 3).</title>
        <authorList>
            <person name="Zhang J."/>
            <person name="Kudrna D."/>
            <person name="Lee S."/>
            <person name="Talag J."/>
            <person name="Welchert J."/>
            <person name="Wing R.A."/>
        </authorList>
    </citation>
    <scope>NUCLEOTIDE SEQUENCE [LARGE SCALE GENOMIC DNA]</scope>
</reference>
<feature type="compositionally biased region" description="Gly residues" evidence="1">
    <location>
        <begin position="81"/>
        <end position="90"/>
    </location>
</feature>
<reference evidence="2" key="1">
    <citation type="submission" date="2015-04" db="UniProtKB">
        <authorList>
            <consortium name="EnsemblPlants"/>
        </authorList>
    </citation>
    <scope>IDENTIFICATION</scope>
</reference>
<evidence type="ECO:0000313" key="2">
    <source>
        <dbReference type="EnsemblPlants" id="OGLUM10G05430.1"/>
    </source>
</evidence>
<evidence type="ECO:0000256" key="1">
    <source>
        <dbReference type="SAM" id="MobiDB-lite"/>
    </source>
</evidence>
<keyword evidence="3" id="KW-1185">Reference proteome</keyword>
<dbReference type="EnsemblPlants" id="OGLUM10G05430.1">
    <property type="protein sequence ID" value="OGLUM10G05430.1"/>
    <property type="gene ID" value="OGLUM10G05430"/>
</dbReference>
<dbReference type="AlphaFoldDB" id="A0A0E0B8W8"/>
<sequence>MALIGAMSKENMENKSLRFHSYTLPSPVVAGQGLILAFSRRFGKEKIRRELSSWKNRQGRKKGEEDERVSCLPYEPELGARPGGGMGLGGEPRSVTGGAKSSWVHRTDKGRLET</sequence>